<name>A0AA88YQF5_PINIB</name>
<evidence type="ECO:0000259" key="5">
    <source>
        <dbReference type="PROSITE" id="PS50041"/>
    </source>
</evidence>
<dbReference type="PANTHER" id="PTHR22799">
    <property type="entry name" value="TETRANECTIN-RELATED"/>
    <property type="match status" value="1"/>
</dbReference>
<feature type="domain" description="WSC" evidence="6">
    <location>
        <begin position="1"/>
        <end position="70"/>
    </location>
</feature>
<dbReference type="InterPro" id="IPR002889">
    <property type="entry name" value="WSC_carb-bd"/>
</dbReference>
<dbReference type="PROSITE" id="PS50041">
    <property type="entry name" value="C_TYPE_LECTIN_2"/>
    <property type="match status" value="1"/>
</dbReference>
<dbReference type="InterPro" id="IPR016186">
    <property type="entry name" value="C-type_lectin-like/link_sf"/>
</dbReference>
<accession>A0AA88YQF5</accession>
<evidence type="ECO:0000313" key="8">
    <source>
        <dbReference type="Proteomes" id="UP001186944"/>
    </source>
</evidence>
<comment type="subcellular location">
    <subcellularLocation>
        <location evidence="1">Secreted</location>
    </subcellularLocation>
</comment>
<dbReference type="PANTHER" id="PTHR22799:SF1">
    <property type="entry name" value="C-TYPE LECTIN DOMAIN FAMILY 11 MEMBER A"/>
    <property type="match status" value="1"/>
</dbReference>
<keyword evidence="2" id="KW-0964">Secreted</keyword>
<evidence type="ECO:0000256" key="1">
    <source>
        <dbReference type="ARBA" id="ARBA00004613"/>
    </source>
</evidence>
<keyword evidence="3" id="KW-0732">Signal</keyword>
<reference evidence="7" key="1">
    <citation type="submission" date="2019-08" db="EMBL/GenBank/DDBJ databases">
        <title>The improved chromosome-level genome for the pearl oyster Pinctada fucata martensii using PacBio sequencing and Hi-C.</title>
        <authorList>
            <person name="Zheng Z."/>
        </authorList>
    </citation>
    <scope>NUCLEOTIDE SEQUENCE</scope>
    <source>
        <strain evidence="7">ZZ-2019</strain>
        <tissue evidence="7">Adductor muscle</tissue>
    </source>
</reference>
<dbReference type="Gene3D" id="3.10.100.10">
    <property type="entry name" value="Mannose-Binding Protein A, subunit A"/>
    <property type="match status" value="1"/>
</dbReference>
<dbReference type="Pfam" id="PF01822">
    <property type="entry name" value="WSC"/>
    <property type="match status" value="1"/>
</dbReference>
<dbReference type="GO" id="GO:0005615">
    <property type="term" value="C:extracellular space"/>
    <property type="evidence" value="ECO:0007669"/>
    <property type="project" value="TreeGrafter"/>
</dbReference>
<keyword evidence="8" id="KW-1185">Reference proteome</keyword>
<keyword evidence="4" id="KW-0430">Lectin</keyword>
<proteinExistence type="predicted"/>
<gene>
    <name evidence="7" type="ORF">FSP39_002335</name>
</gene>
<dbReference type="Pfam" id="PF00059">
    <property type="entry name" value="Lectin_C"/>
    <property type="match status" value="1"/>
</dbReference>
<dbReference type="InterPro" id="IPR001304">
    <property type="entry name" value="C-type_lectin-like"/>
</dbReference>
<feature type="domain" description="C-type lectin" evidence="5">
    <location>
        <begin position="21"/>
        <end position="148"/>
    </location>
</feature>
<dbReference type="InterPro" id="IPR016187">
    <property type="entry name" value="CTDL_fold"/>
</dbReference>
<evidence type="ECO:0000256" key="2">
    <source>
        <dbReference type="ARBA" id="ARBA00022525"/>
    </source>
</evidence>
<evidence type="ECO:0000256" key="3">
    <source>
        <dbReference type="ARBA" id="ARBA00022729"/>
    </source>
</evidence>
<protein>
    <recommendedName>
        <fullName evidence="9">C-type lectin domain-containing protein</fullName>
    </recommendedName>
</protein>
<dbReference type="GO" id="GO:0030246">
    <property type="term" value="F:carbohydrate binding"/>
    <property type="evidence" value="ECO:0007669"/>
    <property type="project" value="UniProtKB-KW"/>
</dbReference>
<dbReference type="GO" id="GO:0008083">
    <property type="term" value="F:growth factor activity"/>
    <property type="evidence" value="ECO:0007669"/>
    <property type="project" value="TreeGrafter"/>
</dbReference>
<evidence type="ECO:0000313" key="7">
    <source>
        <dbReference type="EMBL" id="KAK3105633.1"/>
    </source>
</evidence>
<organism evidence="7 8">
    <name type="scientific">Pinctada imbricata</name>
    <name type="common">Atlantic pearl-oyster</name>
    <name type="synonym">Pinctada martensii</name>
    <dbReference type="NCBI Taxonomy" id="66713"/>
    <lineage>
        <taxon>Eukaryota</taxon>
        <taxon>Metazoa</taxon>
        <taxon>Spiralia</taxon>
        <taxon>Lophotrochozoa</taxon>
        <taxon>Mollusca</taxon>
        <taxon>Bivalvia</taxon>
        <taxon>Autobranchia</taxon>
        <taxon>Pteriomorphia</taxon>
        <taxon>Pterioida</taxon>
        <taxon>Pterioidea</taxon>
        <taxon>Pteriidae</taxon>
        <taxon>Pinctada</taxon>
    </lineage>
</organism>
<dbReference type="SUPFAM" id="SSF56436">
    <property type="entry name" value="C-type lectin-like"/>
    <property type="match status" value="1"/>
</dbReference>
<comment type="caution">
    <text evidence="7">The sequence shown here is derived from an EMBL/GenBank/DDBJ whole genome shotgun (WGS) entry which is preliminary data.</text>
</comment>
<dbReference type="AlphaFoldDB" id="A0AA88YQF5"/>
<dbReference type="EMBL" id="VSWD01000003">
    <property type="protein sequence ID" value="KAK3105633.1"/>
    <property type="molecule type" value="Genomic_DNA"/>
</dbReference>
<dbReference type="Proteomes" id="UP001186944">
    <property type="component" value="Unassembled WGS sequence"/>
</dbReference>
<dbReference type="InterPro" id="IPR051663">
    <property type="entry name" value="CLec_Tetranectin-domain"/>
</dbReference>
<evidence type="ECO:0000256" key="4">
    <source>
        <dbReference type="ARBA" id="ARBA00022734"/>
    </source>
</evidence>
<sequence>MLRGGGVCPAPNIPSLFTRSYRTQCFCGNSTFTQFLKYGTAAEKECNTPCSGNSDEMCGGDWKLSVYQTTGRQTWVGGTDFETEGDWMWFPARSPLTYTHWLPGEPNNQVHEGFDREHCMSLFPNQADDGKYMWNDEICHKQLHFVCEMTPLDIA</sequence>
<evidence type="ECO:0008006" key="9">
    <source>
        <dbReference type="Google" id="ProtNLM"/>
    </source>
</evidence>
<dbReference type="PROSITE" id="PS51212">
    <property type="entry name" value="WSC"/>
    <property type="match status" value="1"/>
</dbReference>
<evidence type="ECO:0000259" key="6">
    <source>
        <dbReference type="PROSITE" id="PS51212"/>
    </source>
</evidence>